<reference evidence="3" key="1">
    <citation type="journal article" date="2014" name="Int. J. Syst. Evol. Microbiol.">
        <title>Complete genome sequence of Corynebacterium casei LMG S-19264T (=DSM 44701T), isolated from a smear-ripened cheese.</title>
        <authorList>
            <consortium name="US DOE Joint Genome Institute (JGI-PGF)"/>
            <person name="Walter F."/>
            <person name="Albersmeier A."/>
            <person name="Kalinowski J."/>
            <person name="Ruckert C."/>
        </authorList>
    </citation>
    <scope>NUCLEOTIDE SEQUENCE</scope>
    <source>
        <strain evidence="3">CGMCC 1.15425</strain>
    </source>
</reference>
<gene>
    <name evidence="3" type="ORF">GCM10011403_10900</name>
</gene>
<comment type="caution">
    <text evidence="3">The sequence shown here is derived from an EMBL/GenBank/DDBJ whole genome shotgun (WGS) entry which is preliminary data.</text>
</comment>
<dbReference type="Pfam" id="PF18676">
    <property type="entry name" value="MBG_2"/>
    <property type="match status" value="8"/>
</dbReference>
<dbReference type="InterPro" id="IPR011050">
    <property type="entry name" value="Pectin_lyase_fold/virulence"/>
</dbReference>
<feature type="transmembrane region" description="Helical" evidence="1">
    <location>
        <begin position="1751"/>
        <end position="1774"/>
    </location>
</feature>
<keyword evidence="4" id="KW-1185">Reference proteome</keyword>
<evidence type="ECO:0000313" key="4">
    <source>
        <dbReference type="Proteomes" id="UP000627715"/>
    </source>
</evidence>
<dbReference type="Gene3D" id="2.160.20.10">
    <property type="entry name" value="Single-stranded right-handed beta-helix, Pectin lyase-like"/>
    <property type="match status" value="1"/>
</dbReference>
<dbReference type="SMART" id="SM00912">
    <property type="entry name" value="Haemagg_act"/>
    <property type="match status" value="1"/>
</dbReference>
<dbReference type="PANTHER" id="PTHR12338:SF5">
    <property type="entry name" value="ANTIGEN 43-RELATED"/>
    <property type="match status" value="1"/>
</dbReference>
<dbReference type="Gene3D" id="3.30.160.710">
    <property type="match status" value="3"/>
</dbReference>
<dbReference type="InterPro" id="IPR050909">
    <property type="entry name" value="Bact_Autotransporter_VF"/>
</dbReference>
<evidence type="ECO:0000256" key="1">
    <source>
        <dbReference type="SAM" id="Phobius"/>
    </source>
</evidence>
<name>A0A917LSR1_9GAMM</name>
<dbReference type="InterPro" id="IPR012334">
    <property type="entry name" value="Pectin_lyas_fold"/>
</dbReference>
<sequence length="1846" mass="191575">MGIINWDDFSISADELVRILQNSPDATLLNRVTSANPSELLGALQATGKVYVINPNGVLVGENAEINAAEFIASTLDVSDQDFLNGGDLQFLGSSESAVVNLGSITAENGDAILVAQIVDNQGEITAPTGMAGLVAGQDVLFMPEGDQRIRVQRSLEAELETGVINSGLVEAAQAELKAAGGDVYQLGINQQGVVRASGVENVGGRVLLTAESGMIQHSGVISAVNADGSGGDVRIGGDFQGKGSELPTADYVSVSESGRIDVSAQADNQSAGEAIVWSDVQTDFAGRVDGQSGSAAGDGAFVEVSGKKVLNYTGLADLRSTQGRVGTLLLDPETAVISDATDDQGNGVFNTTVLENNLASANMIINASTYGDSNTGAKGDIEVNSALGWTSGNSLTLKAGSRILVNANVDAGTGRVNLLAGAYDFSNSTSINLASSATITAGTLQTGQNPDAAPPGINLEPINSRRTGAVNLAGTLDVGTLDITTLGGGIQGNYEADNAGNRIGTLTTSSTSGTISGEIDIVDGFGELTVGGTITTDIQGHISIVTPGDLTLSSGTGINAGYNGNIVLASQDGSFINNAGSSALTVQNNGRYLVYSDTPNNTTTGGLAGAPVYNTRHSTSAPSTITATGNRFLYGMPATATITADDLSRSAGLANPSFTYQVSGLVGSDTAAQAFTGIPSLTTTADNSSAAGTYTITVGQGSLQATDYNYGFQFVDGTLTVTADKVLVVTANNATRDFGDDNPSFSSSFSGFQGSDDETLFDGFNISYATSAVPSSPVGTYSITPSGASSLNDYDVTYQSGTLTIDRRMVTIRADDASMTYLDTTPSLTSTISGLASFDDESVISGLQVVADNITGAGTFAIRPSSATASNYAFNYVNGELTVNPRDITLRVGNGNITYGEATPDFGLFYSNLNGHSSSVVDASDLVLEKPSSPTAAGTYTIYASGISDSNFNVTYEPGTLTVNKADLIVTANDANREYGDENPTFSASVTGLVAGDTINTAVPGLSFSTNASQSSNAGQYSIIPSSTADSGNYNIDYNYGQLTVTKAPISFLSTVPASRQYGDDNPGFTLQATGLKNGDSVYSAFNFAASTTAQVTSPVGRYAVNIDSVNSVNYSIPSHVITQGSLTIAPRDLNVVVDDVVREYGDPNPEFTASASGVAFFDSVDQVLGGFSFLAPEQFANAGSYTDAIVPSATSNANYNIVVDAGDMTITPATVTLYAANSSRIYGDSADPAIQLNQVQGLKRASDIGILDETIRSNATSSSDVGFYSLEATLGTPNYEVVSTEGTLYVVPAPITASLSPTTVTYGDDPSDQYNLTVDGLKAGDSANSIFDIGPITSTKLNVGTYDVLASLTSPNYRLQGTVDGRGMLNVTPRLIAADFVGEFRKEFGGPHPNYYDGFTLSNSIVDPITSVFQINGLPSVEMPGRYQLSAELINPNYQLDPTVVGIQVASLTVGDIIIDAIDVDVDVTVKEETAVVLDNIDLYQDIEERLEQQNQNIEVIRADRYYGNADRWFSDFPELGLDQIRSYLDSLGPAERENSIILQMIVEENGLTGGEVTDAMIRDFMATLEMPEEPSEGASESELAAYAEQLERRGIAIGGLAPVLVGFSEDMQARVSNGEALSVGERRLFDAINRKFTENRDAMISDMSSRAAAWQAQQEEIARNNPGATLSNLLGNDVPYTSFIDGAEADFMAERTAAYAAMIAAGTAGVVGGAVAISSGLAGSAAVAALMGSLVGMNQAAYGAATSAMIAGISSGSLAGVFVGVSFGVLVGAARTVQVVQNAEQEAFYNQLVSGESAGSLNFSEVPPPDMITTVFGDPIDEVAASLDRTASMMAIMDMLVEI</sequence>
<protein>
    <recommendedName>
        <fullName evidence="2">Filamentous haemagglutinin FhaB/tRNA nuclease CdiA-like TPS domain-containing protein</fullName>
    </recommendedName>
</protein>
<keyword evidence="1" id="KW-0812">Transmembrane</keyword>
<dbReference type="Proteomes" id="UP000627715">
    <property type="component" value="Unassembled WGS sequence"/>
</dbReference>
<dbReference type="Pfam" id="PF05860">
    <property type="entry name" value="TPS"/>
    <property type="match status" value="1"/>
</dbReference>
<dbReference type="NCBIfam" id="TIGR01901">
    <property type="entry name" value="adhes_NPXG"/>
    <property type="match status" value="1"/>
</dbReference>
<keyword evidence="1" id="KW-0472">Membrane</keyword>
<organism evidence="3 4">
    <name type="scientific">Pseudohongiella nitratireducens</name>
    <dbReference type="NCBI Taxonomy" id="1768907"/>
    <lineage>
        <taxon>Bacteria</taxon>
        <taxon>Pseudomonadati</taxon>
        <taxon>Pseudomonadota</taxon>
        <taxon>Gammaproteobacteria</taxon>
        <taxon>Pseudomonadales</taxon>
        <taxon>Pseudohongiellaceae</taxon>
        <taxon>Pseudohongiella</taxon>
    </lineage>
</organism>
<proteinExistence type="predicted"/>
<dbReference type="InterPro" id="IPR008638">
    <property type="entry name" value="FhaB/CdiA-like_TPS"/>
</dbReference>
<feature type="transmembrane region" description="Helical" evidence="1">
    <location>
        <begin position="1727"/>
        <end position="1745"/>
    </location>
</feature>
<evidence type="ECO:0000313" key="3">
    <source>
        <dbReference type="EMBL" id="GGG55609.1"/>
    </source>
</evidence>
<dbReference type="InterPro" id="IPR041286">
    <property type="entry name" value="MBG_2"/>
</dbReference>
<feature type="domain" description="Filamentous haemagglutinin FhaB/tRNA nuclease CdiA-like TPS" evidence="2">
    <location>
        <begin position="1"/>
        <end position="82"/>
    </location>
</feature>
<dbReference type="PANTHER" id="PTHR12338">
    <property type="entry name" value="AUTOTRANSPORTER"/>
    <property type="match status" value="1"/>
</dbReference>
<feature type="transmembrane region" description="Helical" evidence="1">
    <location>
        <begin position="1700"/>
        <end position="1720"/>
    </location>
</feature>
<evidence type="ECO:0000259" key="2">
    <source>
        <dbReference type="SMART" id="SM00912"/>
    </source>
</evidence>
<dbReference type="SUPFAM" id="SSF51126">
    <property type="entry name" value="Pectin lyase-like"/>
    <property type="match status" value="1"/>
</dbReference>
<reference evidence="3" key="2">
    <citation type="submission" date="2020-09" db="EMBL/GenBank/DDBJ databases">
        <authorList>
            <person name="Sun Q."/>
            <person name="Zhou Y."/>
        </authorList>
    </citation>
    <scope>NUCLEOTIDE SEQUENCE</scope>
    <source>
        <strain evidence="3">CGMCC 1.15425</strain>
    </source>
</reference>
<dbReference type="EMBL" id="BMIY01000004">
    <property type="protein sequence ID" value="GGG55609.1"/>
    <property type="molecule type" value="Genomic_DNA"/>
</dbReference>
<accession>A0A917LSR1</accession>
<keyword evidence="1" id="KW-1133">Transmembrane helix</keyword>